<dbReference type="SUPFAM" id="SSF57016">
    <property type="entry name" value="Plant lectins/antimicrobial peptides"/>
    <property type="match status" value="1"/>
</dbReference>
<feature type="chain" id="PRO_5023030904" description="Barwin domain-containing protein" evidence="3">
    <location>
        <begin position="16"/>
        <end position="171"/>
    </location>
</feature>
<keyword evidence="3" id="KW-0732">Signal</keyword>
<dbReference type="SMART" id="SM00270">
    <property type="entry name" value="ChtBD1"/>
    <property type="match status" value="1"/>
</dbReference>
<dbReference type="GO" id="GO:0004540">
    <property type="term" value="F:RNA nuclease activity"/>
    <property type="evidence" value="ECO:0007669"/>
    <property type="project" value="InterPro"/>
</dbReference>
<dbReference type="PRINTS" id="PR00602">
    <property type="entry name" value="BARWIN"/>
</dbReference>
<keyword evidence="2" id="KW-1015">Disulfide bond</keyword>
<dbReference type="InterPro" id="IPR001153">
    <property type="entry name" value="Barwin_dom"/>
</dbReference>
<organism evidence="5 6">
    <name type="scientific">Gossypium tomentosum</name>
    <name type="common">Hawaiian cotton</name>
    <name type="synonym">Gossypium sandvicense</name>
    <dbReference type="NCBI Taxonomy" id="34277"/>
    <lineage>
        <taxon>Eukaryota</taxon>
        <taxon>Viridiplantae</taxon>
        <taxon>Streptophyta</taxon>
        <taxon>Embryophyta</taxon>
        <taxon>Tracheophyta</taxon>
        <taxon>Spermatophyta</taxon>
        <taxon>Magnoliopsida</taxon>
        <taxon>eudicotyledons</taxon>
        <taxon>Gunneridae</taxon>
        <taxon>Pentapetalae</taxon>
        <taxon>rosids</taxon>
        <taxon>malvids</taxon>
        <taxon>Malvales</taxon>
        <taxon>Malvaceae</taxon>
        <taxon>Malvoideae</taxon>
        <taxon>Gossypium</taxon>
    </lineage>
</organism>
<feature type="signal peptide" evidence="3">
    <location>
        <begin position="1"/>
        <end position="15"/>
    </location>
</feature>
<feature type="domain" description="Barwin" evidence="4">
    <location>
        <begin position="55"/>
        <end position="159"/>
    </location>
</feature>
<dbReference type="SUPFAM" id="SSF50685">
    <property type="entry name" value="Barwin-like endoglucanases"/>
    <property type="match status" value="1"/>
</dbReference>
<name>A0A5D2IVS1_GOSTO</name>
<dbReference type="InterPro" id="IPR036908">
    <property type="entry name" value="RlpA-like_sf"/>
</dbReference>
<dbReference type="GO" id="GO:0008061">
    <property type="term" value="F:chitin binding"/>
    <property type="evidence" value="ECO:0007669"/>
    <property type="project" value="UniProtKB-KW"/>
</dbReference>
<dbReference type="CDD" id="cd06921">
    <property type="entry name" value="ChtBD1_GH19_hevein"/>
    <property type="match status" value="1"/>
</dbReference>
<accession>A0A5D2IVS1</accession>
<evidence type="ECO:0000256" key="3">
    <source>
        <dbReference type="SAM" id="SignalP"/>
    </source>
</evidence>
<reference evidence="5 6" key="1">
    <citation type="submission" date="2019-07" db="EMBL/GenBank/DDBJ databases">
        <title>WGS assembly of Gossypium tomentosum.</title>
        <authorList>
            <person name="Chen Z.J."/>
            <person name="Sreedasyam A."/>
            <person name="Ando A."/>
            <person name="Song Q."/>
            <person name="De L."/>
            <person name="Hulse-Kemp A."/>
            <person name="Ding M."/>
            <person name="Ye W."/>
            <person name="Kirkbride R."/>
            <person name="Jenkins J."/>
            <person name="Plott C."/>
            <person name="Lovell J."/>
            <person name="Lin Y.-M."/>
            <person name="Vaughn R."/>
            <person name="Liu B."/>
            <person name="Li W."/>
            <person name="Simpson S."/>
            <person name="Scheffler B."/>
            <person name="Saski C."/>
            <person name="Grover C."/>
            <person name="Hu G."/>
            <person name="Conover J."/>
            <person name="Carlson J."/>
            <person name="Shu S."/>
            <person name="Boston L."/>
            <person name="Williams M."/>
            <person name="Peterson D."/>
            <person name="Mcgee K."/>
            <person name="Jones D."/>
            <person name="Wendel J."/>
            <person name="Stelly D."/>
            <person name="Grimwood J."/>
            <person name="Schmutz J."/>
        </authorList>
    </citation>
    <scope>NUCLEOTIDE SEQUENCE [LARGE SCALE GENOMIC DNA]</scope>
    <source>
        <strain evidence="5">7179.01</strain>
    </source>
</reference>
<gene>
    <name evidence="5" type="ORF">ES332_D11G304500v1</name>
</gene>
<dbReference type="EMBL" id="CM017633">
    <property type="protein sequence ID" value="TYH45986.1"/>
    <property type="molecule type" value="Genomic_DNA"/>
</dbReference>
<evidence type="ECO:0000256" key="1">
    <source>
        <dbReference type="ARBA" id="ARBA00022669"/>
    </source>
</evidence>
<dbReference type="InterPro" id="IPR036861">
    <property type="entry name" value="Endochitinase-like_sf"/>
</dbReference>
<dbReference type="PANTHER" id="PTHR46351">
    <property type="entry name" value="WOUND-INDUCED PROTEIN WIN2"/>
    <property type="match status" value="1"/>
</dbReference>
<dbReference type="InterPro" id="IPR044301">
    <property type="entry name" value="PR4"/>
</dbReference>
<dbReference type="AlphaFoldDB" id="A0A5D2IVS1"/>
<dbReference type="GO" id="GO:0042742">
    <property type="term" value="P:defense response to bacterium"/>
    <property type="evidence" value="ECO:0007669"/>
    <property type="project" value="InterPro"/>
</dbReference>
<evidence type="ECO:0000259" key="4">
    <source>
        <dbReference type="PROSITE" id="PS51174"/>
    </source>
</evidence>
<sequence length="171" mass="18644">MLFVFLFSLVGARMAKQCGRQTGGALCPNNLCCSQYGWSKNCQSNCTSGLPPLTGEGATVWSTYHFYNPKQNGWDLMDVNYGWTTFCGLVGPSFLAACGRCLRVRSTRTGAQEIVRILDRCSNGGLDLDVGVFNRLNTNGVGHDQGHLTIRYDFVDCGNGFNPLVALVVDN</sequence>
<dbReference type="Pfam" id="PF00967">
    <property type="entry name" value="Barwin"/>
    <property type="match status" value="1"/>
</dbReference>
<keyword evidence="1" id="KW-0147">Chitin-binding</keyword>
<dbReference type="InterPro" id="IPR001002">
    <property type="entry name" value="Chitin-bd_1"/>
</dbReference>
<evidence type="ECO:0000313" key="6">
    <source>
        <dbReference type="Proteomes" id="UP000322667"/>
    </source>
</evidence>
<proteinExistence type="predicted"/>
<dbReference type="PROSITE" id="PS51174">
    <property type="entry name" value="BARWIN_3"/>
    <property type="match status" value="1"/>
</dbReference>
<dbReference type="Proteomes" id="UP000322667">
    <property type="component" value="Chromosome D11"/>
</dbReference>
<dbReference type="Gene3D" id="2.40.40.10">
    <property type="entry name" value="RlpA-like domain"/>
    <property type="match status" value="1"/>
</dbReference>
<dbReference type="PANTHER" id="PTHR46351:SF7">
    <property type="entry name" value="HEVEIN-LIKE PREPROPROTEIN"/>
    <property type="match status" value="1"/>
</dbReference>
<dbReference type="Gene3D" id="3.30.60.10">
    <property type="entry name" value="Endochitinase-like"/>
    <property type="match status" value="1"/>
</dbReference>
<evidence type="ECO:0000256" key="2">
    <source>
        <dbReference type="ARBA" id="ARBA00023157"/>
    </source>
</evidence>
<evidence type="ECO:0000313" key="5">
    <source>
        <dbReference type="EMBL" id="TYH45986.1"/>
    </source>
</evidence>
<protein>
    <recommendedName>
        <fullName evidence="4">Barwin domain-containing protein</fullName>
    </recommendedName>
</protein>
<keyword evidence="6" id="KW-1185">Reference proteome</keyword>
<dbReference type="GO" id="GO:0050832">
    <property type="term" value="P:defense response to fungus"/>
    <property type="evidence" value="ECO:0007669"/>
    <property type="project" value="InterPro"/>
</dbReference>